<dbReference type="Pfam" id="PF01613">
    <property type="entry name" value="Flavin_Reduct"/>
    <property type="match status" value="1"/>
</dbReference>
<protein>
    <submittedName>
        <fullName evidence="7">Flavin reductase (DIM6/NTAB) family NADH-FMN oxidoreductase RutF</fullName>
    </submittedName>
</protein>
<keyword evidence="8" id="KW-1185">Reference proteome</keyword>
<evidence type="ECO:0000256" key="1">
    <source>
        <dbReference type="ARBA" id="ARBA00001917"/>
    </source>
</evidence>
<dbReference type="GO" id="GO:0010181">
    <property type="term" value="F:FMN binding"/>
    <property type="evidence" value="ECO:0007669"/>
    <property type="project" value="InterPro"/>
</dbReference>
<dbReference type="Gene3D" id="2.30.110.10">
    <property type="entry name" value="Electron Transport, Fmn-binding Protein, Chain A"/>
    <property type="match status" value="1"/>
</dbReference>
<evidence type="ECO:0000256" key="5">
    <source>
        <dbReference type="SAM" id="MobiDB-lite"/>
    </source>
</evidence>
<evidence type="ECO:0000256" key="3">
    <source>
        <dbReference type="ARBA" id="ARBA00022643"/>
    </source>
</evidence>
<dbReference type="GO" id="GO:0016646">
    <property type="term" value="F:oxidoreductase activity, acting on the CH-NH group of donors, NAD or NADP as acceptor"/>
    <property type="evidence" value="ECO:0007669"/>
    <property type="project" value="UniProtKB-ARBA"/>
</dbReference>
<organism evidence="7 8">
    <name type="scientific">Janibacter cremeus</name>
    <dbReference type="NCBI Taxonomy" id="1285192"/>
    <lineage>
        <taxon>Bacteria</taxon>
        <taxon>Bacillati</taxon>
        <taxon>Actinomycetota</taxon>
        <taxon>Actinomycetes</taxon>
        <taxon>Micrococcales</taxon>
        <taxon>Intrasporangiaceae</taxon>
        <taxon>Janibacter</taxon>
    </lineage>
</organism>
<feature type="region of interest" description="Disordered" evidence="5">
    <location>
        <begin position="183"/>
        <end position="203"/>
    </location>
</feature>
<dbReference type="SMART" id="SM00903">
    <property type="entry name" value="Flavin_Reduct"/>
    <property type="match status" value="1"/>
</dbReference>
<comment type="cofactor">
    <cofactor evidence="1">
        <name>FMN</name>
        <dbReference type="ChEBI" id="CHEBI:58210"/>
    </cofactor>
</comment>
<dbReference type="AlphaFoldDB" id="A0A852VMG8"/>
<gene>
    <name evidence="7" type="ORF">BJY20_001614</name>
</gene>
<dbReference type="Proteomes" id="UP000554054">
    <property type="component" value="Unassembled WGS sequence"/>
</dbReference>
<keyword evidence="2" id="KW-0285">Flavoprotein</keyword>
<feature type="domain" description="Flavin reductase like" evidence="6">
    <location>
        <begin position="17"/>
        <end position="161"/>
    </location>
</feature>
<evidence type="ECO:0000313" key="7">
    <source>
        <dbReference type="EMBL" id="NYF98222.1"/>
    </source>
</evidence>
<dbReference type="SUPFAM" id="SSF50475">
    <property type="entry name" value="FMN-binding split barrel"/>
    <property type="match status" value="1"/>
</dbReference>
<accession>A0A852VMG8</accession>
<sequence length="203" mass="22042">MFRPDDPDVNGYDLLTSLVVPRPIAWITTVDADGIGNLAPHSFFNVACARPPMVSFTSIGRKDTLRNVLAVGDFVVNIVSHDQAELANASSARFDADVDEAEVLGIRLERSDVVEVPRVANSMAAIECTLHTNLDLDTANLVIGEVRAISVRDEALVGGRPVMDVLRPVSRLGRNEWGLPPEVFRLDRPGRPPSGTSSRHRPG</sequence>
<evidence type="ECO:0000259" key="6">
    <source>
        <dbReference type="SMART" id="SM00903"/>
    </source>
</evidence>
<dbReference type="PANTHER" id="PTHR33798:SF5">
    <property type="entry name" value="FLAVIN REDUCTASE LIKE DOMAIN-CONTAINING PROTEIN"/>
    <property type="match status" value="1"/>
</dbReference>
<comment type="caution">
    <text evidence="7">The sequence shown here is derived from an EMBL/GenBank/DDBJ whole genome shotgun (WGS) entry which is preliminary data.</text>
</comment>
<dbReference type="EMBL" id="JACCAE010000001">
    <property type="protein sequence ID" value="NYF98222.1"/>
    <property type="molecule type" value="Genomic_DNA"/>
</dbReference>
<dbReference type="InterPro" id="IPR012349">
    <property type="entry name" value="Split_barrel_FMN-bd"/>
</dbReference>
<dbReference type="PANTHER" id="PTHR33798">
    <property type="entry name" value="FLAVOPROTEIN OXYGENASE"/>
    <property type="match status" value="1"/>
</dbReference>
<reference evidence="7 8" key="1">
    <citation type="submission" date="2020-07" db="EMBL/GenBank/DDBJ databases">
        <title>Sequencing the genomes of 1000 actinobacteria strains.</title>
        <authorList>
            <person name="Klenk H.-P."/>
        </authorList>
    </citation>
    <scope>NUCLEOTIDE SEQUENCE [LARGE SCALE GENOMIC DNA]</scope>
    <source>
        <strain evidence="7 8">DSM 26154</strain>
    </source>
</reference>
<keyword evidence="3" id="KW-0288">FMN</keyword>
<evidence type="ECO:0000313" key="8">
    <source>
        <dbReference type="Proteomes" id="UP000554054"/>
    </source>
</evidence>
<comment type="similarity">
    <text evidence="4">Belongs to the flavoredoxin family.</text>
</comment>
<dbReference type="InterPro" id="IPR002563">
    <property type="entry name" value="Flavin_Rdtase-like_dom"/>
</dbReference>
<proteinExistence type="inferred from homology"/>
<name>A0A852VMG8_9MICO</name>
<evidence type="ECO:0000256" key="2">
    <source>
        <dbReference type="ARBA" id="ARBA00022630"/>
    </source>
</evidence>
<evidence type="ECO:0000256" key="4">
    <source>
        <dbReference type="ARBA" id="ARBA00038054"/>
    </source>
</evidence>